<dbReference type="EMBL" id="UINC01080382">
    <property type="protein sequence ID" value="SVC23269.1"/>
    <property type="molecule type" value="Genomic_DNA"/>
</dbReference>
<reference evidence="1" key="1">
    <citation type="submission" date="2018-05" db="EMBL/GenBank/DDBJ databases">
        <authorList>
            <person name="Lanie J.A."/>
            <person name="Ng W.-L."/>
            <person name="Kazmierczak K.M."/>
            <person name="Andrzejewski T.M."/>
            <person name="Davidsen T.M."/>
            <person name="Wayne K.J."/>
            <person name="Tettelin H."/>
            <person name="Glass J.I."/>
            <person name="Rusch D."/>
            <person name="Podicherti R."/>
            <person name="Tsui H.-C.T."/>
            <person name="Winkler M.E."/>
        </authorList>
    </citation>
    <scope>NUCLEOTIDE SEQUENCE</scope>
</reference>
<proteinExistence type="predicted"/>
<dbReference type="AlphaFoldDB" id="A0A382KGC6"/>
<feature type="non-terminal residue" evidence="1">
    <location>
        <position position="1"/>
    </location>
</feature>
<sequence length="115" mass="13185">VKITFTDLNEMVRELKEKGVHEIRVNDTIRDVQAMIPDDYPLPIKTFSVYVTAHIGSDWEDELIAEYIERVGCVDEMASEEALNDLYMRTQDKIAVLKELMASEFLAVGSGRFQE</sequence>
<organism evidence="1">
    <name type="scientific">marine metagenome</name>
    <dbReference type="NCBI Taxonomy" id="408172"/>
    <lineage>
        <taxon>unclassified sequences</taxon>
        <taxon>metagenomes</taxon>
        <taxon>ecological metagenomes</taxon>
    </lineage>
</organism>
<gene>
    <name evidence="1" type="ORF">METZ01_LOCUS276123</name>
</gene>
<name>A0A382KGC6_9ZZZZ</name>
<accession>A0A382KGC6</accession>
<protein>
    <submittedName>
        <fullName evidence="1">Uncharacterized protein</fullName>
    </submittedName>
</protein>
<evidence type="ECO:0000313" key="1">
    <source>
        <dbReference type="EMBL" id="SVC23269.1"/>
    </source>
</evidence>